<dbReference type="InterPro" id="IPR002932">
    <property type="entry name" value="Glu_synthdom"/>
</dbReference>
<feature type="non-terminal residue" evidence="3">
    <location>
        <position position="1301"/>
    </location>
</feature>
<dbReference type="InterPro" id="IPR036485">
    <property type="entry name" value="Glu_synth_asu_C_sf"/>
</dbReference>
<feature type="domain" description="Glutamine amidotransferase type-2" evidence="2">
    <location>
        <begin position="436"/>
        <end position="924"/>
    </location>
</feature>
<dbReference type="Gene3D" id="3.60.20.10">
    <property type="entry name" value="Glutamine Phosphoribosylpyrophosphate, subunit 1, domain 1"/>
    <property type="match status" value="1"/>
</dbReference>
<accession>A0A7V1LLV4</accession>
<evidence type="ECO:0000256" key="1">
    <source>
        <dbReference type="ARBA" id="ARBA00009716"/>
    </source>
</evidence>
<dbReference type="Pfam" id="PF01493">
    <property type="entry name" value="GXGXG"/>
    <property type="match status" value="1"/>
</dbReference>
<sequence>GREDEPYVSTELKTGLFGVSKQSMRKARRVVIAYSQGAKMGIGGHILAQKVNKLVSYLRGVDGEETLQTEALEALMKRLQSLSAGNEAVNTLSGEKFKLLDDALIGREVTETLKQTIFDIEEKVYELHARGELDEIDFERIINSTESIVKHSYSSIISPFPFHNCYSIEDVKAFIDVVHMINPGAVVSVKVSPSSDIEFIAAGLARIARDNTNEALQARYGDALETIDPAEREAYAREHGMKIELWLDGPRGGTGASPNIIKGQMGMHIEYAIPLIHNRLVRDGLRNHVVFMVSGGIRTFEDVIKAVALGADGVIWGTACLVSLGCDRNRNCHDGCSRGIATSNLTMQKLRDVENNTRQMINAFLMMQMQVIRALAALGLKDIRELRGRFDKIHWIGLKERVDHRHRLEKEVLRALKKDEELFMERKIHATGQSNCGVAALNGTEPIPGYILDSALDAMRNRGMDGVGIAKTLCFPDHPEEYAYSLMVKGVLQKEIEDNLRLQWETAGNTFNEEQLRREARALTLYRRNQLALKIKKVFLDPYFDYYGNHGVEQARDFYKRDEQGNEADYRAFGNEQTDPGDIYRFFVRVKKQTVCQYIEETLLRFDWSKFLEHQFPGVTLENYREHGEFMQKAEDLYVFDHSIMLSRILYFAEIRDDGEAPAASSAEVITEEELVRLRDFILKHPYERNRDLYTERAHKLAAVMSCGKNFGTWKTAGRVIPWETPDAPNNIIHVRLATGSVVEQMNSHPFAKLHTALTHNGETTNFEALKQRVEQFNLAPLASTDTEVAALKFHLIADEWAYPDWAVFESLSPTTGDDLALVEPEMRPRLENVQRVEFASSPDGPYQYLCLRHDPYQKVTERLDIKDPADLRPNVTAFWLDNSGERKRAFSFIASEEQAISRMLRLMDREGLIDGAAADVITNSTGMISRYHYDDTGEIYDVEFIDRYGRQIELPATGRHYSVRRNKPAPVDGRYGDWEKDYRNFFIREMATLSFETLHGLLHELVAGIAGQERFEEVLALLTWLRDYARTMDPGDKAGGSINDMADYYIAKVLSGVAGGGYASYAAYGFGGEFFPEPTGAEGETLVIDAGGFLPEGTDPRLTLSAALNRAHTLGWRRFILFNVRGQRLISTAVMGAADTDDVEMDVYGNAGEYFGAFMQGGTIRLHGNAQNFCAMAMHHGNLFVYGHAGKVCGYGSKGGKVFIMGDVVDRVWTNSVNDSRTQPLEVFILGSATKYAGESLMGGDFFFGGMHFNSRGELCLNERPYLGTKMLGGASRGRFLFFDPQNRLREVQYAHGRQA</sequence>
<dbReference type="InterPro" id="IPR002489">
    <property type="entry name" value="Glu_synth_asu_C"/>
</dbReference>
<dbReference type="InterPro" id="IPR029055">
    <property type="entry name" value="Ntn_hydrolases_N"/>
</dbReference>
<dbReference type="InterPro" id="IPR013785">
    <property type="entry name" value="Aldolase_TIM"/>
</dbReference>
<organism evidence="3">
    <name type="scientific">Caldithrix abyssi</name>
    <dbReference type="NCBI Taxonomy" id="187145"/>
    <lineage>
        <taxon>Bacteria</taxon>
        <taxon>Pseudomonadati</taxon>
        <taxon>Calditrichota</taxon>
        <taxon>Calditrichia</taxon>
        <taxon>Calditrichales</taxon>
        <taxon>Calditrichaceae</taxon>
        <taxon>Caldithrix</taxon>
    </lineage>
</organism>
<proteinExistence type="inferred from homology"/>
<evidence type="ECO:0000259" key="2">
    <source>
        <dbReference type="PROSITE" id="PS51278"/>
    </source>
</evidence>
<name>A0A7V1LLV4_CALAY</name>
<dbReference type="InterPro" id="IPR017932">
    <property type="entry name" value="GATase_2_dom"/>
</dbReference>
<protein>
    <recommendedName>
        <fullName evidence="2">Glutamine amidotransferase type-2 domain-containing protein</fullName>
    </recommendedName>
</protein>
<dbReference type="PROSITE" id="PS51278">
    <property type="entry name" value="GATASE_TYPE_2"/>
    <property type="match status" value="1"/>
</dbReference>
<evidence type="ECO:0000313" key="3">
    <source>
        <dbReference type="EMBL" id="HED10376.1"/>
    </source>
</evidence>
<dbReference type="PANTHER" id="PTHR43819">
    <property type="entry name" value="ARCHAEAL-TYPE GLUTAMATE SYNTHASE [NADPH]"/>
    <property type="match status" value="1"/>
</dbReference>
<dbReference type="CDD" id="cd00504">
    <property type="entry name" value="GXGXG"/>
    <property type="match status" value="1"/>
</dbReference>
<dbReference type="GO" id="GO:0006537">
    <property type="term" value="P:glutamate biosynthetic process"/>
    <property type="evidence" value="ECO:0007669"/>
    <property type="project" value="InterPro"/>
</dbReference>
<dbReference type="SUPFAM" id="SSF51395">
    <property type="entry name" value="FMN-linked oxidoreductases"/>
    <property type="match status" value="1"/>
</dbReference>
<reference evidence="3" key="1">
    <citation type="journal article" date="2020" name="mSystems">
        <title>Genome- and Community-Level Interaction Insights into Carbon Utilization and Element Cycling Functions of Hydrothermarchaeota in Hydrothermal Sediment.</title>
        <authorList>
            <person name="Zhou Z."/>
            <person name="Liu Y."/>
            <person name="Xu W."/>
            <person name="Pan J."/>
            <person name="Luo Z.H."/>
            <person name="Li M."/>
        </authorList>
    </citation>
    <scope>NUCLEOTIDE SEQUENCE [LARGE SCALE GENOMIC DNA]</scope>
    <source>
        <strain evidence="3">HyVt-456</strain>
    </source>
</reference>
<dbReference type="Pfam" id="PF13522">
    <property type="entry name" value="GATase_6"/>
    <property type="match status" value="1"/>
</dbReference>
<comment type="similarity">
    <text evidence="1">Belongs to the glutamate synthase family.</text>
</comment>
<dbReference type="Gene3D" id="2.160.20.60">
    <property type="entry name" value="Glutamate synthase, alpha subunit, C-terminal domain"/>
    <property type="match status" value="1"/>
</dbReference>
<dbReference type="Gene3D" id="3.20.20.70">
    <property type="entry name" value="Aldolase class I"/>
    <property type="match status" value="2"/>
</dbReference>
<dbReference type="PANTHER" id="PTHR43819:SF1">
    <property type="entry name" value="ARCHAEAL-TYPE GLUTAMATE SYNTHASE [NADPH]"/>
    <property type="match status" value="1"/>
</dbReference>
<dbReference type="GO" id="GO:0015930">
    <property type="term" value="F:glutamate synthase activity"/>
    <property type="evidence" value="ECO:0007669"/>
    <property type="project" value="InterPro"/>
</dbReference>
<feature type="non-terminal residue" evidence="3">
    <location>
        <position position="1"/>
    </location>
</feature>
<comment type="caution">
    <text evidence="3">The sequence shown here is derived from an EMBL/GenBank/DDBJ whole genome shotgun (WGS) entry which is preliminary data.</text>
</comment>
<gene>
    <name evidence="3" type="ORF">ENJ10_06785</name>
</gene>
<dbReference type="EMBL" id="DRLD01000186">
    <property type="protein sequence ID" value="HED10376.1"/>
    <property type="molecule type" value="Genomic_DNA"/>
</dbReference>
<dbReference type="Pfam" id="PF01645">
    <property type="entry name" value="Glu_synthase"/>
    <property type="match status" value="3"/>
</dbReference>
<dbReference type="SUPFAM" id="SSF69336">
    <property type="entry name" value="Alpha subunit of glutamate synthase, C-terminal domain"/>
    <property type="match status" value="1"/>
</dbReference>
<dbReference type="Proteomes" id="UP000886005">
    <property type="component" value="Unassembled WGS sequence"/>
</dbReference>
<dbReference type="SUPFAM" id="SSF56235">
    <property type="entry name" value="N-terminal nucleophile aminohydrolases (Ntn hydrolases)"/>
    <property type="match status" value="1"/>
</dbReference>